<dbReference type="EMBL" id="HBIO01021229">
    <property type="protein sequence ID" value="CAE0471491.1"/>
    <property type="molecule type" value="Transcribed_RNA"/>
</dbReference>
<dbReference type="PANTHER" id="PTHR24198:SF165">
    <property type="entry name" value="ANKYRIN REPEAT-CONTAINING PROTEIN-RELATED"/>
    <property type="match status" value="1"/>
</dbReference>
<feature type="repeat" description="ANK" evidence="3">
    <location>
        <begin position="605"/>
        <end position="637"/>
    </location>
</feature>
<feature type="region of interest" description="Disordered" evidence="4">
    <location>
        <begin position="1815"/>
        <end position="1844"/>
    </location>
</feature>
<dbReference type="InterPro" id="IPR036770">
    <property type="entry name" value="Ankyrin_rpt-contain_sf"/>
</dbReference>
<dbReference type="SUPFAM" id="SSF48403">
    <property type="entry name" value="Ankyrin repeat"/>
    <property type="match status" value="2"/>
</dbReference>
<dbReference type="PROSITE" id="PS50088">
    <property type="entry name" value="ANK_REPEAT"/>
    <property type="match status" value="3"/>
</dbReference>
<dbReference type="InterPro" id="IPR002110">
    <property type="entry name" value="Ankyrin_rpt"/>
</dbReference>
<dbReference type="PANTHER" id="PTHR24198">
    <property type="entry name" value="ANKYRIN REPEAT AND PROTEIN KINASE DOMAIN-CONTAINING PROTEIN"/>
    <property type="match status" value="1"/>
</dbReference>
<evidence type="ECO:0000256" key="2">
    <source>
        <dbReference type="ARBA" id="ARBA00023043"/>
    </source>
</evidence>
<dbReference type="Pfam" id="PF12796">
    <property type="entry name" value="Ank_2"/>
    <property type="match status" value="1"/>
</dbReference>
<organism evidence="5">
    <name type="scientific">Chaetoceros debilis</name>
    <dbReference type="NCBI Taxonomy" id="122233"/>
    <lineage>
        <taxon>Eukaryota</taxon>
        <taxon>Sar</taxon>
        <taxon>Stramenopiles</taxon>
        <taxon>Ochrophyta</taxon>
        <taxon>Bacillariophyta</taxon>
        <taxon>Coscinodiscophyceae</taxon>
        <taxon>Chaetocerotophycidae</taxon>
        <taxon>Chaetocerotales</taxon>
        <taxon>Chaetocerotaceae</taxon>
        <taxon>Chaetoceros</taxon>
    </lineage>
</organism>
<feature type="repeat" description="ANK" evidence="3">
    <location>
        <begin position="662"/>
        <end position="694"/>
    </location>
</feature>
<reference evidence="5" key="1">
    <citation type="submission" date="2021-01" db="EMBL/GenBank/DDBJ databases">
        <authorList>
            <person name="Corre E."/>
            <person name="Pelletier E."/>
            <person name="Niang G."/>
            <person name="Scheremetjew M."/>
            <person name="Finn R."/>
            <person name="Kale V."/>
            <person name="Holt S."/>
            <person name="Cochrane G."/>
            <person name="Meng A."/>
            <person name="Brown T."/>
            <person name="Cohen L."/>
        </authorList>
    </citation>
    <scope>NUCLEOTIDE SEQUENCE</scope>
    <source>
        <strain evidence="5">MM31A-1</strain>
    </source>
</reference>
<gene>
    <name evidence="5" type="ORF">CDEB00056_LOCUS16344</name>
</gene>
<protein>
    <recommendedName>
        <fullName evidence="6">Ankyrin repeat protein</fullName>
    </recommendedName>
</protein>
<dbReference type="SMART" id="SM00248">
    <property type="entry name" value="ANK"/>
    <property type="match status" value="10"/>
</dbReference>
<dbReference type="PROSITE" id="PS50297">
    <property type="entry name" value="ANK_REP_REGION"/>
    <property type="match status" value="2"/>
</dbReference>
<proteinExistence type="predicted"/>
<dbReference type="PRINTS" id="PR01415">
    <property type="entry name" value="ANKYRIN"/>
</dbReference>
<feature type="region of interest" description="Disordered" evidence="4">
    <location>
        <begin position="1025"/>
        <end position="1045"/>
    </location>
</feature>
<feature type="repeat" description="ANK" evidence="3">
    <location>
        <begin position="789"/>
        <end position="821"/>
    </location>
</feature>
<accession>A0A7S3QAV0</accession>
<evidence type="ECO:0008006" key="6">
    <source>
        <dbReference type="Google" id="ProtNLM"/>
    </source>
</evidence>
<dbReference type="Gene3D" id="1.25.40.20">
    <property type="entry name" value="Ankyrin repeat-containing domain"/>
    <property type="match status" value="3"/>
</dbReference>
<evidence type="ECO:0000256" key="4">
    <source>
        <dbReference type="SAM" id="MobiDB-lite"/>
    </source>
</evidence>
<keyword evidence="1" id="KW-0677">Repeat</keyword>
<keyword evidence="2 3" id="KW-0040">ANK repeat</keyword>
<evidence type="ECO:0000313" key="5">
    <source>
        <dbReference type="EMBL" id="CAE0471491.1"/>
    </source>
</evidence>
<sequence length="1859" mass="209671">MAGNEGGSSNNNLLALLSVKDFVDRAKSIQDFKDLESLRNDAIETENFYRELFARRRDNWEIPEIDDNFHYLIDIFSDRSGLDGDDCSTDVFKCLPKFEEDETPRVFPLKFRREKGELGIVSSLQEFHQSWNSLTEDCLRFLDWSNVFAAGGAVAGCLAPLPERIRNVKGFGPQRMARRKYFHDEYLPGSDIDLFLYGIDEEQAKEKLLEIYDAVQAASPFPVRAFRSTHAITLVSQYPFRHVQIILRIYNSASEVLCGFDVDSCAVGYDGSKVLVPPRTAMAIMTQSNTVDMSRRSPSYETRLAKYANRGFEILVPTLDRDRVDPYLFEKRIDQVKGLSRLLILEKLRTPEERLRYRIEKQMKSSGHCNWRLMNRLRQLQNDRWNLNRQEGTEGVQLQTQTAAEASDYSTIFLPWGPDWTAARIEKKMKKKDKLLNKLQFKENGEVTASTRPYKIHVCATGTMEEVIANPFPDDPPLPKDVPSDELESMVYGEVSWLVDNPGRQQIGSFHPVTDEDWTHGAFFTIAVESLTKAAVTNNPEAIEDILREKESESEESQKIFLASKDFLGRTSLHLAALVGAVEACDKILSHPLLDSDNLRARLPDGRTALHIAAMKGNVTIVKLILDKRKRIAERNSADSSNEVDYDTLFDVLDIDGADWEKKLNPLQYAVALGQVDIVRLLIEHNADVRKMAVHKDHTEEGYSCLSLLAFYASECGKTGFSNVKPIVDSLLEAGASFTQCGKQNITCWHYLAMISDELEWNPLPIFLESAKTCISDVRMIALDTPDCYQMTPLYIATLLGNCTSVQMLLSYGAAPSLPEAVWSRMLEHSRDGVSKVNFVNIMRRMPIFLAASMADVKTIEAYCKVNRDIINTSITIEDKSPESRGQRGNNHRFVGAVMADEATKTIRVLDVLEEMLEKELSPSKEDDGDDSYWFTSSQERYDVAKATVAKLEKRLTNIPADEHHSLDFLWLSLLLEREKVNAELLDPRRYHYSRPKVDDEKCEFSEEDRLAQLQDAIKFIKGIGGEREDPSATKNEDEVDNPDEKVEEIVPTNLPDPMVNFSQISFSNVDSYHRYRAFNSYSTEGNLVDASAIEETVQLFRCVNTGDISGLKNAVAATNVYLENVVGETTPLFLAVVRRDVEAFKIISKGALQQYQRHIQNEKAIIAKKKERDDEMNKRMKNHFNSKNTIQGLVNRVNNLDLATGDLPIMASGPDSIRFELENAEAKIADNDSDRKKVTSSLPPEALLLHRSLFVVDDDFRKVKKHLKDTFSCKLDQHGVKELNLISLRPIELAVLKRDVAMVKEIIAFSKEVGVNEFNEEKDIYNSESPDDNMALSESDCSSQSCDNYSECEGVHDTNKSITQAQLKFSLVGPSSANKNIANITVLEMAAIMDNVEIFCSIASYAKEFILPLKLIELMKPQDDRKAHQQERDYYAPPPSNYSPLHFIFRCGSKNLIEATISHKLDDCMIGWLFDEPYEVPRTSKNTEQTLHKPFYSAAEWLSGQIVDSVISKDLLAETICRVVTVDELRRTPLFYVPPAFVPVVAKEGADYLASKDSSSDFARCKSTFVNSVTLTGVSALLMATALGDEEKMQALIDQGATRSVFTCDVKKWGVLHLVVENFDQFPKVQTMMEILLKDASDSELDDMLLSPSSDHTPLMLAVSVGRDEEITSLLYDKTIVRGISTFAHCDKELNSVLHLAAKGKEIKYYVELIKGILSQSSTLPGKENARGYTASDISLENVLSIWEHGNRRGQYQQMDRNYDKPLAPPRSIGKECNDRLKEKTDRRSAFDLLKDAERGERLAVGFDDAKASANDAAESARGESENNPTHARTRRAYQDGDKASSYEDCNFHLVHGG</sequence>
<evidence type="ECO:0000256" key="3">
    <source>
        <dbReference type="PROSITE-ProRule" id="PRU00023"/>
    </source>
</evidence>
<name>A0A7S3QAV0_9STRA</name>
<evidence type="ECO:0000256" key="1">
    <source>
        <dbReference type="ARBA" id="ARBA00022737"/>
    </source>
</evidence>